<comment type="caution">
    <text evidence="10">The sequence shown here is derived from an EMBL/GenBank/DDBJ whole genome shotgun (WGS) entry which is preliminary data.</text>
</comment>
<dbReference type="GO" id="GO:0008448">
    <property type="term" value="F:N-acetylglucosamine-6-phosphate deacetylase activity"/>
    <property type="evidence" value="ECO:0007669"/>
    <property type="project" value="InterPro"/>
</dbReference>
<dbReference type="AlphaFoldDB" id="A0A9D2RMU3"/>
<feature type="binding site" evidence="8">
    <location>
        <position position="185"/>
    </location>
    <ligand>
        <name>Zn(2+)</name>
        <dbReference type="ChEBI" id="CHEBI:29105"/>
    </ligand>
</feature>
<name>A0A9D2RMU3_9FIRM</name>
<organism evidence="10 11">
    <name type="scientific">Candidatus Enterocloster faecavium</name>
    <dbReference type="NCBI Taxonomy" id="2838560"/>
    <lineage>
        <taxon>Bacteria</taxon>
        <taxon>Bacillati</taxon>
        <taxon>Bacillota</taxon>
        <taxon>Clostridia</taxon>
        <taxon>Lachnospirales</taxon>
        <taxon>Lachnospiraceae</taxon>
        <taxon>Enterocloster</taxon>
    </lineage>
</organism>
<keyword evidence="3 5" id="KW-0378">Hydrolase</keyword>
<dbReference type="InterPro" id="IPR006680">
    <property type="entry name" value="Amidohydro-rel"/>
</dbReference>
<accession>A0A9D2RMU3</accession>
<dbReference type="Gene3D" id="2.30.40.10">
    <property type="entry name" value="Urease, subunit C, domain 1"/>
    <property type="match status" value="1"/>
</dbReference>
<feature type="binding site" evidence="7">
    <location>
        <position position="141"/>
    </location>
    <ligand>
        <name>substrate</name>
    </ligand>
</feature>
<evidence type="ECO:0000256" key="5">
    <source>
        <dbReference type="PIRNR" id="PIRNR038994"/>
    </source>
</evidence>
<evidence type="ECO:0000259" key="9">
    <source>
        <dbReference type="Pfam" id="PF01979"/>
    </source>
</evidence>
<evidence type="ECO:0000256" key="2">
    <source>
        <dbReference type="ARBA" id="ARBA00022723"/>
    </source>
</evidence>
<dbReference type="PANTHER" id="PTHR11113:SF14">
    <property type="entry name" value="N-ACETYLGLUCOSAMINE-6-PHOSPHATE DEACETYLASE"/>
    <property type="match status" value="1"/>
</dbReference>
<feature type="binding site" evidence="7">
    <location>
        <begin position="299"/>
        <end position="301"/>
    </location>
    <ligand>
        <name>substrate</name>
    </ligand>
</feature>
<keyword evidence="2 8" id="KW-0479">Metal-binding</keyword>
<feature type="binding site" evidence="7">
    <location>
        <begin position="210"/>
        <end position="211"/>
    </location>
    <ligand>
        <name>substrate</name>
    </ligand>
</feature>
<evidence type="ECO:0000256" key="3">
    <source>
        <dbReference type="ARBA" id="ARBA00022801"/>
    </source>
</evidence>
<evidence type="ECO:0000256" key="7">
    <source>
        <dbReference type="PIRSR" id="PIRSR038994-2"/>
    </source>
</evidence>
<feature type="active site" description="Proton donor/acceptor" evidence="6">
    <location>
        <position position="265"/>
    </location>
</feature>
<dbReference type="InterPro" id="IPR032466">
    <property type="entry name" value="Metal_Hydrolase"/>
</dbReference>
<protein>
    <submittedName>
        <fullName evidence="10">Amidohydrolase family protein</fullName>
    </submittedName>
</protein>
<comment type="similarity">
    <text evidence="1 5">Belongs to the metallo-dependent hydrolases superfamily. NagA family.</text>
</comment>
<feature type="binding site" evidence="7">
    <location>
        <position position="218"/>
    </location>
    <ligand>
        <name>substrate</name>
    </ligand>
</feature>
<dbReference type="EMBL" id="DWYS01000123">
    <property type="protein sequence ID" value="HJB08242.1"/>
    <property type="molecule type" value="Genomic_DNA"/>
</dbReference>
<evidence type="ECO:0000256" key="8">
    <source>
        <dbReference type="PIRSR" id="PIRSR038994-3"/>
    </source>
</evidence>
<evidence type="ECO:0000256" key="6">
    <source>
        <dbReference type="PIRSR" id="PIRSR038994-1"/>
    </source>
</evidence>
<dbReference type="Gene3D" id="3.20.20.140">
    <property type="entry name" value="Metal-dependent hydrolases"/>
    <property type="match status" value="1"/>
</dbReference>
<feature type="domain" description="Amidohydrolase-related" evidence="9">
    <location>
        <begin position="48"/>
        <end position="369"/>
    </location>
</feature>
<dbReference type="PIRSF" id="PIRSF038994">
    <property type="entry name" value="NagA"/>
    <property type="match status" value="1"/>
</dbReference>
<dbReference type="SUPFAM" id="SSF51556">
    <property type="entry name" value="Metallo-dependent hydrolases"/>
    <property type="match status" value="1"/>
</dbReference>
<evidence type="ECO:0000313" key="11">
    <source>
        <dbReference type="Proteomes" id="UP000886804"/>
    </source>
</evidence>
<dbReference type="Pfam" id="PF01979">
    <property type="entry name" value="Amidohydro_1"/>
    <property type="match status" value="1"/>
</dbReference>
<evidence type="ECO:0000256" key="1">
    <source>
        <dbReference type="ARBA" id="ARBA00010716"/>
    </source>
</evidence>
<feature type="binding site" evidence="8">
    <location>
        <position position="120"/>
    </location>
    <ligand>
        <name>Zn(2+)</name>
        <dbReference type="ChEBI" id="CHEBI:29105"/>
    </ligand>
</feature>
<keyword evidence="4 5" id="KW-0119">Carbohydrate metabolism</keyword>
<dbReference type="InterPro" id="IPR011059">
    <property type="entry name" value="Metal-dep_hydrolase_composite"/>
</dbReference>
<dbReference type="InterPro" id="IPR003764">
    <property type="entry name" value="GlcNAc_6-P_deAcase"/>
</dbReference>
<dbReference type="SUPFAM" id="SSF51338">
    <property type="entry name" value="Composite domain of metallo-dependent hydrolases"/>
    <property type="match status" value="1"/>
</dbReference>
<gene>
    <name evidence="10" type="ORF">H9716_10350</name>
</gene>
<dbReference type="GO" id="GO:0046872">
    <property type="term" value="F:metal ion binding"/>
    <property type="evidence" value="ECO:0007669"/>
    <property type="project" value="UniProtKB-KW"/>
</dbReference>
<dbReference type="Proteomes" id="UP000886804">
    <property type="component" value="Unassembled WGS sequence"/>
</dbReference>
<reference evidence="10" key="1">
    <citation type="journal article" date="2021" name="PeerJ">
        <title>Extensive microbial diversity within the chicken gut microbiome revealed by metagenomics and culture.</title>
        <authorList>
            <person name="Gilroy R."/>
            <person name="Ravi A."/>
            <person name="Getino M."/>
            <person name="Pursley I."/>
            <person name="Horton D.L."/>
            <person name="Alikhan N.F."/>
            <person name="Baker D."/>
            <person name="Gharbi K."/>
            <person name="Hall N."/>
            <person name="Watson M."/>
            <person name="Adriaenssens E.M."/>
            <person name="Foster-Nyarko E."/>
            <person name="Jarju S."/>
            <person name="Secka A."/>
            <person name="Antonio M."/>
            <person name="Oren A."/>
            <person name="Chaudhuri R.R."/>
            <person name="La Ragione R."/>
            <person name="Hildebrand F."/>
            <person name="Pallen M.J."/>
        </authorList>
    </citation>
    <scope>NUCLEOTIDE SEQUENCE</scope>
    <source>
        <strain evidence="10">CHK188-4685</strain>
    </source>
</reference>
<proteinExistence type="inferred from homology"/>
<reference evidence="10" key="2">
    <citation type="submission" date="2021-04" db="EMBL/GenBank/DDBJ databases">
        <authorList>
            <person name="Gilroy R."/>
        </authorList>
    </citation>
    <scope>NUCLEOTIDE SEQUENCE</scope>
    <source>
        <strain evidence="10">CHK188-4685</strain>
    </source>
</reference>
<sequence>MSGFTLKSNHILTEEGFRSGYLTVEDGKIAAVSSEYSGTYEDLGDLSIYPGLIDIHNHGFGGWSMTDPCEETDIRGYAKAVTSVGITGILPTAKESAFRAIARVMDEEYEGARVLGIHSEGPFWARGGENTVGESWPLPSVEETKRLVELAGGKMTVMAIAPELPGAWDVIRYLHQQNIRVACCHTKAKAQDIYDAHKNAGLDIATHLGNGMQGIHHRDVGALGALLLLDDIRYEVIGDLNHICADMLRIMFKLQPYRKFCLISDSNFIAGLPTGVYMRYGREMFANEKGLILNSDGRICGSGKWVLYNVGQLVKVVGVPEEEAVKMASINPAAYLGIDEITGSIRPGKRADLAIVDSSFTCQRTYVCGKMAFDREKIPAEELFNPEAMKRRVRDL</sequence>
<dbReference type="PANTHER" id="PTHR11113">
    <property type="entry name" value="N-ACETYLGLUCOSAMINE-6-PHOSPHATE DEACETYLASE"/>
    <property type="match status" value="1"/>
</dbReference>
<feature type="binding site" evidence="7">
    <location>
        <position position="242"/>
    </location>
    <ligand>
        <name>substrate</name>
    </ligand>
</feature>
<dbReference type="GO" id="GO:0006046">
    <property type="term" value="P:N-acetylglucosamine catabolic process"/>
    <property type="evidence" value="ECO:0007669"/>
    <property type="project" value="TreeGrafter"/>
</dbReference>
<feature type="binding site" evidence="8">
    <location>
        <position position="207"/>
    </location>
    <ligand>
        <name>Zn(2+)</name>
        <dbReference type="ChEBI" id="CHEBI:29105"/>
    </ligand>
</feature>
<comment type="cofactor">
    <cofactor evidence="8">
        <name>a divalent metal cation</name>
        <dbReference type="ChEBI" id="CHEBI:60240"/>
    </cofactor>
    <text evidence="8">Binds 1 divalent metal cation per subunit.</text>
</comment>
<evidence type="ECO:0000256" key="4">
    <source>
        <dbReference type="ARBA" id="ARBA00023277"/>
    </source>
</evidence>
<evidence type="ECO:0000313" key="10">
    <source>
        <dbReference type="EMBL" id="HJB08242.1"/>
    </source>
</evidence>